<keyword evidence="1" id="KW-0694">RNA-binding</keyword>
<keyword evidence="5" id="KW-1185">Reference proteome</keyword>
<proteinExistence type="predicted"/>
<name>A0A418SCB9_9RHOB</name>
<dbReference type="KEGG" id="palw:PSAL_012850"/>
<keyword evidence="4" id="KW-0346">Stress response</keyword>
<evidence type="ECO:0000256" key="1">
    <source>
        <dbReference type="PROSITE-ProRule" id="PRU00182"/>
    </source>
</evidence>
<dbReference type="InterPro" id="IPR002942">
    <property type="entry name" value="S4_RNA-bd"/>
</dbReference>
<reference evidence="4 5" key="1">
    <citation type="submission" date="2020-08" db="EMBL/GenBank/DDBJ databases">
        <title>Genome sequence of Rhodobacteraceae bacterium Lw-13e.</title>
        <authorList>
            <person name="Poehlein A."/>
            <person name="Wolter L."/>
            <person name="Daniel R."/>
            <person name="Brinkhoff T."/>
        </authorList>
    </citation>
    <scope>NUCLEOTIDE SEQUENCE [LARGE SCALE GENOMIC DNA]</scope>
    <source>
        <strain evidence="4 5">Lw-13e</strain>
    </source>
</reference>
<dbReference type="CDD" id="cd00165">
    <property type="entry name" value="S4"/>
    <property type="match status" value="1"/>
</dbReference>
<dbReference type="Gene3D" id="3.10.290.10">
    <property type="entry name" value="RNA-binding S4 domain"/>
    <property type="match status" value="1"/>
</dbReference>
<dbReference type="SUPFAM" id="SSF55174">
    <property type="entry name" value="Alpha-L RNA-binding motif"/>
    <property type="match status" value="1"/>
</dbReference>
<feature type="region of interest" description="Disordered" evidence="2">
    <location>
        <begin position="74"/>
        <end position="126"/>
    </location>
</feature>
<gene>
    <name evidence="4" type="primary">hslR</name>
    <name evidence="4" type="ORF">PSAL_012850</name>
</gene>
<dbReference type="PROSITE" id="PS50889">
    <property type="entry name" value="S4"/>
    <property type="match status" value="1"/>
</dbReference>
<dbReference type="Proteomes" id="UP000283786">
    <property type="component" value="Chromosome"/>
</dbReference>
<dbReference type="InterPro" id="IPR036986">
    <property type="entry name" value="S4_RNA-bd_sf"/>
</dbReference>
<dbReference type="Pfam" id="PF01479">
    <property type="entry name" value="S4"/>
    <property type="match status" value="1"/>
</dbReference>
<feature type="domain" description="RNA-binding S4" evidence="3">
    <location>
        <begin position="7"/>
        <end position="72"/>
    </location>
</feature>
<dbReference type="SMART" id="SM00363">
    <property type="entry name" value="S4"/>
    <property type="match status" value="1"/>
</dbReference>
<dbReference type="EMBL" id="CP060436">
    <property type="protein sequence ID" value="QPM90052.1"/>
    <property type="molecule type" value="Genomic_DNA"/>
</dbReference>
<organism evidence="4 5">
    <name type="scientific">Pseudooceanicola algae</name>
    <dbReference type="NCBI Taxonomy" id="1537215"/>
    <lineage>
        <taxon>Bacteria</taxon>
        <taxon>Pseudomonadati</taxon>
        <taxon>Pseudomonadota</taxon>
        <taxon>Alphaproteobacteria</taxon>
        <taxon>Rhodobacterales</taxon>
        <taxon>Paracoccaceae</taxon>
        <taxon>Pseudooceanicola</taxon>
    </lineage>
</organism>
<feature type="compositionally biased region" description="Basic and acidic residues" evidence="2">
    <location>
        <begin position="115"/>
        <end position="126"/>
    </location>
</feature>
<dbReference type="AlphaFoldDB" id="A0A418SCB9"/>
<protein>
    <submittedName>
        <fullName evidence="4">Heat shock protein 15</fullName>
    </submittedName>
</protein>
<evidence type="ECO:0000259" key="3">
    <source>
        <dbReference type="SMART" id="SM00363"/>
    </source>
</evidence>
<evidence type="ECO:0000313" key="5">
    <source>
        <dbReference type="Proteomes" id="UP000283786"/>
    </source>
</evidence>
<dbReference type="GO" id="GO:0003723">
    <property type="term" value="F:RNA binding"/>
    <property type="evidence" value="ECO:0007669"/>
    <property type="project" value="UniProtKB-KW"/>
</dbReference>
<sequence>MVETQKLRVDKWLWQARFFKSRGLAASCAIGGHLRINGRHATKAASAVGLGDVLTFTQGDTVRVIRITALGTRRGPAPEAQGLYEDLGPKDPPKKPVPPIARIEGNSRPTKRDRRKLDLDRRGALE</sequence>
<dbReference type="OrthoDB" id="9797176at2"/>
<accession>A0A418SCB9</accession>
<evidence type="ECO:0000256" key="2">
    <source>
        <dbReference type="SAM" id="MobiDB-lite"/>
    </source>
</evidence>
<evidence type="ECO:0000313" key="4">
    <source>
        <dbReference type="EMBL" id="QPM90052.1"/>
    </source>
</evidence>